<proteinExistence type="inferred from homology"/>
<dbReference type="InterPro" id="IPR017853">
    <property type="entry name" value="GH"/>
</dbReference>
<evidence type="ECO:0000256" key="1">
    <source>
        <dbReference type="ARBA" id="ARBA00005336"/>
    </source>
</evidence>
<dbReference type="Gene3D" id="3.20.20.300">
    <property type="entry name" value="Glycoside hydrolase, family 3, N-terminal domain"/>
    <property type="match status" value="1"/>
</dbReference>
<evidence type="ECO:0000313" key="6">
    <source>
        <dbReference type="EMBL" id="RLP72781.1"/>
    </source>
</evidence>
<dbReference type="PANTHER" id="PTHR42715:SF10">
    <property type="entry name" value="BETA-GLUCOSIDASE"/>
    <property type="match status" value="1"/>
</dbReference>
<organism evidence="6 7">
    <name type="scientific">Mycetocola tolaasinivorans</name>
    <dbReference type="NCBI Taxonomy" id="76635"/>
    <lineage>
        <taxon>Bacteria</taxon>
        <taxon>Bacillati</taxon>
        <taxon>Actinomycetota</taxon>
        <taxon>Actinomycetes</taxon>
        <taxon>Micrococcales</taxon>
        <taxon>Microbacteriaceae</taxon>
        <taxon>Mycetocola</taxon>
    </lineage>
</organism>
<dbReference type="SUPFAM" id="SSF52279">
    <property type="entry name" value="Beta-D-glucan exohydrolase, C-terminal domain"/>
    <property type="match status" value="1"/>
</dbReference>
<evidence type="ECO:0000256" key="3">
    <source>
        <dbReference type="ARBA" id="ARBA00023277"/>
    </source>
</evidence>
<dbReference type="PROSITE" id="PS00775">
    <property type="entry name" value="GLYCOSYL_HYDROL_F3"/>
    <property type="match status" value="1"/>
</dbReference>
<feature type="domain" description="Fibronectin type III-like" evidence="5">
    <location>
        <begin position="584"/>
        <end position="654"/>
    </location>
</feature>
<dbReference type="SMART" id="SM01217">
    <property type="entry name" value="Fn3_like"/>
    <property type="match status" value="1"/>
</dbReference>
<dbReference type="InterPro" id="IPR036881">
    <property type="entry name" value="Glyco_hydro_3_C_sf"/>
</dbReference>
<dbReference type="Proteomes" id="UP000272503">
    <property type="component" value="Unassembled WGS sequence"/>
</dbReference>
<evidence type="ECO:0000259" key="5">
    <source>
        <dbReference type="SMART" id="SM01217"/>
    </source>
</evidence>
<dbReference type="InterPro" id="IPR050288">
    <property type="entry name" value="Cellulose_deg_GH3"/>
</dbReference>
<keyword evidence="7" id="KW-1185">Reference proteome</keyword>
<dbReference type="Gene3D" id="3.40.50.1700">
    <property type="entry name" value="Glycoside hydrolase family 3 C-terminal domain"/>
    <property type="match status" value="1"/>
</dbReference>
<gene>
    <name evidence="6" type="ORF">D9V32_15165</name>
</gene>
<dbReference type="InterPro" id="IPR019800">
    <property type="entry name" value="Glyco_hydro_3_AS"/>
</dbReference>
<dbReference type="InterPro" id="IPR001764">
    <property type="entry name" value="Glyco_hydro_3_N"/>
</dbReference>
<dbReference type="GO" id="GO:0005975">
    <property type="term" value="P:carbohydrate metabolic process"/>
    <property type="evidence" value="ECO:0007669"/>
    <property type="project" value="InterPro"/>
</dbReference>
<reference evidence="6 7" key="1">
    <citation type="submission" date="2018-10" db="EMBL/GenBank/DDBJ databases">
        <authorList>
            <person name="Li J."/>
        </authorList>
    </citation>
    <scope>NUCLEOTIDE SEQUENCE [LARGE SCALE GENOMIC DNA]</scope>
    <source>
        <strain evidence="6 7">IF 016277</strain>
    </source>
</reference>
<sequence length="751" mass="80021">MSLHPQTESILATLTLEQKASLLSGASFWDTEGIEDAGVPSIILSDGPHGVRRQSTGGDHLGLLDGEPATCFPPAVGLGSSWDPILVERVGEALGREAQAKRVSVLLGPGINIKRDPRCGRNFEYLSEDPLHAGVLGSAFVRGVQSQGVGTSLKHYAANNQETDRLRVSAEIDTRTLRELYLPAFRRVVTETQPWTVMCSYNRVNGVYASEHNWLLNTVLRDEWGFEGVVVSDWGAVRDRVPALAAGLDLEMPSTNGRTDADVVAAVNDGSLDIAVVDTAARRLIDLALHGRDGLWADAELDVPGQHALAREIAGRSIVLLRNEGDILPLTPGAGSLAVIGEFARTPRYQGAGSSQIVPTRLDNALDEIRAQAGADVPYAAGFTLEGDEDAALADEAVRVASAAETVLYFMGLPSSAESEGFDRDDIELPAAQTALLERLLAVNPRIIVVLSNGAVVRVSDWNERVPALVEGWLLGQAGGGAIADVLFGVVNPSGRLTESIPERLQDVPAFTSFPGEHGSVRYAEGLYVGYRHYDTREAAVTYPFGFGLSYTSFAYDHPVARVEGETVRVSVHVTNTGARDGREVVQVYSGLPGAEVSRPVHELRAFASVEIPAGETREVELSFPVAGLAYFSTIADVWSVEGGTYVIEIAASSRDIRAHLDIQVAGDPSPIPLSVNSTLGEWFAHPVGAPILNAAFAQVLAEAPAVGGMLNDPHLRKMAEQMPMSQMVAFGALSPEQAQGLVSAVEQASA</sequence>
<keyword evidence="3" id="KW-0119">Carbohydrate metabolism</keyword>
<dbReference type="Gene3D" id="2.60.40.10">
    <property type="entry name" value="Immunoglobulins"/>
    <property type="match status" value="1"/>
</dbReference>
<dbReference type="InterPro" id="IPR026891">
    <property type="entry name" value="Fn3-like"/>
</dbReference>
<dbReference type="EMBL" id="RCUX01000016">
    <property type="protein sequence ID" value="RLP72781.1"/>
    <property type="molecule type" value="Genomic_DNA"/>
</dbReference>
<comment type="similarity">
    <text evidence="1 4">Belongs to the glycosyl hydrolase 3 family.</text>
</comment>
<evidence type="ECO:0000256" key="4">
    <source>
        <dbReference type="RuleBase" id="RU361161"/>
    </source>
</evidence>
<keyword evidence="2 4" id="KW-0378">Hydrolase</keyword>
<name>A0A3L6ZZB1_9MICO</name>
<dbReference type="InterPro" id="IPR013783">
    <property type="entry name" value="Ig-like_fold"/>
</dbReference>
<protein>
    <submittedName>
        <fullName evidence="6">Beta-glucosidase</fullName>
    </submittedName>
</protein>
<dbReference type="GO" id="GO:0004553">
    <property type="term" value="F:hydrolase activity, hydrolyzing O-glycosyl compounds"/>
    <property type="evidence" value="ECO:0007669"/>
    <property type="project" value="InterPro"/>
</dbReference>
<dbReference type="Pfam" id="PF14310">
    <property type="entry name" value="Fn3-like"/>
    <property type="match status" value="1"/>
</dbReference>
<dbReference type="Pfam" id="PF00933">
    <property type="entry name" value="Glyco_hydro_3"/>
    <property type="match status" value="1"/>
</dbReference>
<dbReference type="PANTHER" id="PTHR42715">
    <property type="entry name" value="BETA-GLUCOSIDASE"/>
    <property type="match status" value="1"/>
</dbReference>
<evidence type="ECO:0000313" key="7">
    <source>
        <dbReference type="Proteomes" id="UP000272503"/>
    </source>
</evidence>
<accession>A0A3L6ZZB1</accession>
<dbReference type="SUPFAM" id="SSF51445">
    <property type="entry name" value="(Trans)glycosidases"/>
    <property type="match status" value="1"/>
</dbReference>
<dbReference type="InterPro" id="IPR036962">
    <property type="entry name" value="Glyco_hydro_3_N_sf"/>
</dbReference>
<evidence type="ECO:0000256" key="2">
    <source>
        <dbReference type="ARBA" id="ARBA00022801"/>
    </source>
</evidence>
<comment type="caution">
    <text evidence="6">The sequence shown here is derived from an EMBL/GenBank/DDBJ whole genome shotgun (WGS) entry which is preliminary data.</text>
</comment>
<dbReference type="OrthoDB" id="3187421at2"/>
<dbReference type="PRINTS" id="PR00133">
    <property type="entry name" value="GLHYDRLASE3"/>
</dbReference>
<dbReference type="RefSeq" id="WP_121649758.1">
    <property type="nucleotide sequence ID" value="NZ_RCUX01000016.1"/>
</dbReference>
<dbReference type="Pfam" id="PF01915">
    <property type="entry name" value="Glyco_hydro_3_C"/>
    <property type="match status" value="1"/>
</dbReference>
<dbReference type="AlphaFoldDB" id="A0A3L6ZZB1"/>
<dbReference type="InterPro" id="IPR002772">
    <property type="entry name" value="Glyco_hydro_3_C"/>
</dbReference>
<keyword evidence="4" id="KW-0326">Glycosidase</keyword>